<name>A0A9D2NUZ9_9FIRM</name>
<keyword evidence="2" id="KW-0808">Transferase</keyword>
<dbReference type="Proteomes" id="UP000823894">
    <property type="component" value="Unassembled WGS sequence"/>
</dbReference>
<proteinExistence type="predicted"/>
<feature type="domain" description="N-acetyltransferase" evidence="1">
    <location>
        <begin position="123"/>
        <end position="263"/>
    </location>
</feature>
<dbReference type="CDD" id="cd04301">
    <property type="entry name" value="NAT_SF"/>
    <property type="match status" value="1"/>
</dbReference>
<reference evidence="2" key="1">
    <citation type="journal article" date="2021" name="PeerJ">
        <title>Extensive microbial diversity within the chicken gut microbiome revealed by metagenomics and culture.</title>
        <authorList>
            <person name="Gilroy R."/>
            <person name="Ravi A."/>
            <person name="Getino M."/>
            <person name="Pursley I."/>
            <person name="Horton D.L."/>
            <person name="Alikhan N.F."/>
            <person name="Baker D."/>
            <person name="Gharbi K."/>
            <person name="Hall N."/>
            <person name="Watson M."/>
            <person name="Adriaenssens E.M."/>
            <person name="Foster-Nyarko E."/>
            <person name="Jarju S."/>
            <person name="Secka A."/>
            <person name="Antonio M."/>
            <person name="Oren A."/>
            <person name="Chaudhuri R.R."/>
            <person name="La Ragione R."/>
            <person name="Hildebrand F."/>
            <person name="Pallen M.J."/>
        </authorList>
    </citation>
    <scope>NUCLEOTIDE SEQUENCE</scope>
    <source>
        <strain evidence="2">ChiGjej1B1-1692</strain>
    </source>
</reference>
<dbReference type="Pfam" id="PF00583">
    <property type="entry name" value="Acetyltransf_1"/>
    <property type="match status" value="1"/>
</dbReference>
<keyword evidence="2" id="KW-0012">Acyltransferase</keyword>
<reference evidence="2" key="2">
    <citation type="submission" date="2021-04" db="EMBL/GenBank/DDBJ databases">
        <authorList>
            <person name="Gilroy R."/>
        </authorList>
    </citation>
    <scope>NUCLEOTIDE SEQUENCE</scope>
    <source>
        <strain evidence="2">ChiGjej1B1-1692</strain>
    </source>
</reference>
<evidence type="ECO:0000313" key="3">
    <source>
        <dbReference type="Proteomes" id="UP000823894"/>
    </source>
</evidence>
<accession>A0A9D2NUZ9</accession>
<comment type="caution">
    <text evidence="2">The sequence shown here is derived from an EMBL/GenBank/DDBJ whole genome shotgun (WGS) entry which is preliminary data.</text>
</comment>
<dbReference type="SUPFAM" id="SSF55729">
    <property type="entry name" value="Acyl-CoA N-acyltransferases (Nat)"/>
    <property type="match status" value="1"/>
</dbReference>
<dbReference type="EC" id="2.3.1.-" evidence="2"/>
<protein>
    <submittedName>
        <fullName evidence="2">GNAT family N-acetyltransferase</fullName>
        <ecNumber evidence="2">2.3.1.-</ecNumber>
    </submittedName>
</protein>
<dbReference type="PROSITE" id="PS51186">
    <property type="entry name" value="GNAT"/>
    <property type="match status" value="1"/>
</dbReference>
<dbReference type="InterPro" id="IPR000182">
    <property type="entry name" value="GNAT_dom"/>
</dbReference>
<gene>
    <name evidence="2" type="ORF">H9757_08050</name>
</gene>
<dbReference type="InterPro" id="IPR016181">
    <property type="entry name" value="Acyl_CoA_acyltransferase"/>
</dbReference>
<dbReference type="EMBL" id="DWWK01000122">
    <property type="protein sequence ID" value="HJC38995.1"/>
    <property type="molecule type" value="Genomic_DNA"/>
</dbReference>
<evidence type="ECO:0000259" key="1">
    <source>
        <dbReference type="PROSITE" id="PS51186"/>
    </source>
</evidence>
<sequence length="263" mass="29934">MMIQCTEKDREMLISCLKEEAVYNTFLLADIEDFGFEEEFQTVFAEVENGECIGVYLCYYRNLLIYCRNNRVNVDFLEQLFGMFLPDVIMGRPESVRVAQWLLSDYEMETRGFYVLDGSAGLEQIREYPERAGVEDAQEIYQFLRTIPELKDMYTSEKMIADQIEKAGGTHYVIRRDGRIAAHGGIAGESADTLMIGGIATAPEYRDQHLAGQIVSTLCREILERGKTPCLFSLRGEADNLYVTLGFRRIGDWATLTSSGQDI</sequence>
<dbReference type="AlphaFoldDB" id="A0A9D2NUZ9"/>
<organism evidence="2 3">
    <name type="scientific">Candidatus Mediterraneibacter faecigallinarum</name>
    <dbReference type="NCBI Taxonomy" id="2838669"/>
    <lineage>
        <taxon>Bacteria</taxon>
        <taxon>Bacillati</taxon>
        <taxon>Bacillota</taxon>
        <taxon>Clostridia</taxon>
        <taxon>Lachnospirales</taxon>
        <taxon>Lachnospiraceae</taxon>
        <taxon>Mediterraneibacter</taxon>
    </lineage>
</organism>
<dbReference type="GO" id="GO:0016747">
    <property type="term" value="F:acyltransferase activity, transferring groups other than amino-acyl groups"/>
    <property type="evidence" value="ECO:0007669"/>
    <property type="project" value="InterPro"/>
</dbReference>
<dbReference type="Gene3D" id="3.40.630.30">
    <property type="match status" value="1"/>
</dbReference>
<evidence type="ECO:0000313" key="2">
    <source>
        <dbReference type="EMBL" id="HJC38995.1"/>
    </source>
</evidence>